<dbReference type="STRING" id="196109.A0A136J2L2"/>
<dbReference type="PANTHER" id="PTHR46603:SF1">
    <property type="entry name" value="ABSCISSION_NOCUT CHECKPOINT REGULATOR"/>
    <property type="match status" value="1"/>
</dbReference>
<feature type="compositionally biased region" description="Low complexity" evidence="1">
    <location>
        <begin position="33"/>
        <end position="44"/>
    </location>
</feature>
<dbReference type="CDD" id="cd19817">
    <property type="entry name" value="Bbox1_ANCHR-like"/>
    <property type="match status" value="1"/>
</dbReference>
<dbReference type="InParanoid" id="A0A136J2L2"/>
<reference evidence="3" key="1">
    <citation type="submission" date="2016-02" db="EMBL/GenBank/DDBJ databases">
        <title>Draft genome sequence of Microdochium bolleyi, a fungal endophyte of beachgrass.</title>
        <authorList>
            <consortium name="DOE Joint Genome Institute"/>
            <person name="David A.S."/>
            <person name="May G."/>
            <person name="Haridas S."/>
            <person name="Lim J."/>
            <person name="Wang M."/>
            <person name="Labutti K."/>
            <person name="Lipzen A."/>
            <person name="Barry K."/>
            <person name="Grigoriev I.V."/>
        </authorList>
    </citation>
    <scope>NUCLEOTIDE SEQUENCE [LARGE SCALE GENOMIC DNA]</scope>
    <source>
        <strain evidence="3">J235TASD1</strain>
    </source>
</reference>
<dbReference type="SUPFAM" id="SSF57845">
    <property type="entry name" value="B-box zinc-binding domain"/>
    <property type="match status" value="1"/>
</dbReference>
<dbReference type="OrthoDB" id="5407799at2759"/>
<feature type="compositionally biased region" description="Low complexity" evidence="1">
    <location>
        <begin position="310"/>
        <end position="323"/>
    </location>
</feature>
<dbReference type="Pfam" id="PF22586">
    <property type="entry name" value="ANCHR-like_BBOX"/>
    <property type="match status" value="1"/>
</dbReference>
<feature type="compositionally biased region" description="Basic and acidic residues" evidence="1">
    <location>
        <begin position="114"/>
        <end position="127"/>
    </location>
</feature>
<evidence type="ECO:0000313" key="3">
    <source>
        <dbReference type="Proteomes" id="UP000070501"/>
    </source>
</evidence>
<dbReference type="PANTHER" id="PTHR46603">
    <property type="entry name" value="ABSCISSION/NOCUT CHECKPOINT REGULATOR"/>
    <property type="match status" value="1"/>
</dbReference>
<feature type="region of interest" description="Disordered" evidence="1">
    <location>
        <begin position="1"/>
        <end position="137"/>
    </location>
</feature>
<feature type="compositionally biased region" description="Basic and acidic residues" evidence="1">
    <location>
        <begin position="216"/>
        <end position="240"/>
    </location>
</feature>
<dbReference type="AlphaFoldDB" id="A0A136J2L2"/>
<evidence type="ECO:0000256" key="1">
    <source>
        <dbReference type="SAM" id="MobiDB-lite"/>
    </source>
</evidence>
<proteinExistence type="predicted"/>
<evidence type="ECO:0000313" key="2">
    <source>
        <dbReference type="EMBL" id="KXJ91407.1"/>
    </source>
</evidence>
<feature type="compositionally biased region" description="Basic and acidic residues" evidence="1">
    <location>
        <begin position="46"/>
        <end position="62"/>
    </location>
</feature>
<dbReference type="InterPro" id="IPR044553">
    <property type="entry name" value="Bbox1_ANCHR"/>
</dbReference>
<dbReference type="Proteomes" id="UP000070501">
    <property type="component" value="Unassembled WGS sequence"/>
</dbReference>
<keyword evidence="3" id="KW-1185">Reference proteome</keyword>
<dbReference type="EMBL" id="KQ964250">
    <property type="protein sequence ID" value="KXJ91407.1"/>
    <property type="molecule type" value="Genomic_DNA"/>
</dbReference>
<organism evidence="2 3">
    <name type="scientific">Microdochium bolleyi</name>
    <dbReference type="NCBI Taxonomy" id="196109"/>
    <lineage>
        <taxon>Eukaryota</taxon>
        <taxon>Fungi</taxon>
        <taxon>Dikarya</taxon>
        <taxon>Ascomycota</taxon>
        <taxon>Pezizomycotina</taxon>
        <taxon>Sordariomycetes</taxon>
        <taxon>Xylariomycetidae</taxon>
        <taxon>Xylariales</taxon>
        <taxon>Microdochiaceae</taxon>
        <taxon>Microdochium</taxon>
    </lineage>
</organism>
<feature type="compositionally biased region" description="Basic and acidic residues" evidence="1">
    <location>
        <begin position="1"/>
        <end position="18"/>
    </location>
</feature>
<gene>
    <name evidence="2" type="ORF">Micbo1qcDRAFT_233913</name>
</gene>
<feature type="region of interest" description="Disordered" evidence="1">
    <location>
        <begin position="156"/>
        <end position="359"/>
    </location>
</feature>
<protein>
    <submittedName>
        <fullName evidence="2">Uncharacterized protein</fullName>
    </submittedName>
</protein>
<accession>A0A136J2L2</accession>
<feature type="compositionally biased region" description="Low complexity" evidence="1">
    <location>
        <begin position="77"/>
        <end position="87"/>
    </location>
</feature>
<sequence>MSSNNDDDRPQGSDKALLDRLNALKPTNVSLGSSTLPASTPASTIERAKPPSRDDALSDRLRSLRNQMGSPDPEPAPTAARAPQRTALSADAVSPAPLAPITVYYADGSGSGSKSHDHAPSNNHDDIDPLLSMPDDQTLEDLLADLESDQQWVEEVAAQEEDEQHRRAMALLKELSPGKKDGQGRGASKAGGNDGGGDDDDDDARKSDSDDSDGEAMTREADDLIAKAMDEAELDRRNTSQEEQEETQDSPARSTDAAKGIPNINKENEEAPFELPTVPSDPSPDNNKRTDQDDTFAASIASRMAALKVTSPSSSSSPSPSTSRAPAQLPSVPSTEPDPFAAMLPSAPTFSPQDPRDKPAVVTGVVRGRRAGAGYTDEDQASWCTVCLEDATVRCLGCRDDGTGVGDVYCARCWREMHVGEQAGYDERGHRCEKYERDRKG</sequence>
<name>A0A136J2L2_9PEZI</name>